<dbReference type="Proteomes" id="UP000018890">
    <property type="component" value="Unassembled WGS sequence"/>
</dbReference>
<dbReference type="InterPro" id="IPR009845">
    <property type="entry name" value="DUF1405"/>
</dbReference>
<keyword evidence="1 2" id="KW-0812">Transmembrane</keyword>
<dbReference type="EMBL" id="BAUT01000006">
    <property type="protein sequence ID" value="GAE25059.1"/>
    <property type="molecule type" value="Genomic_DNA"/>
</dbReference>
<dbReference type="STRING" id="1236970.JCM9140_1029"/>
<proteinExistence type="predicted"/>
<sequence length="69" mass="7876">MGKHILSLFGQRWVIVLLLLINVPGTIAGYLWYQSQLELTPSHFLLFVPDSPTASFVFCVCLNCFFIWA</sequence>
<feature type="transmembrane region" description="Helical" evidence="1">
    <location>
        <begin position="12"/>
        <end position="32"/>
    </location>
</feature>
<comment type="caution">
    <text evidence="2">The sequence shown here is derived from an EMBL/GenBank/DDBJ whole genome shotgun (WGS) entry which is preliminary data.</text>
</comment>
<protein>
    <submittedName>
        <fullName evidence="2">Transmembrane protein</fullName>
    </submittedName>
</protein>
<dbReference type="PANTHER" id="PTHR40042">
    <property type="entry name" value="HYPOTHETICAL MEMBRANE SPANNING PROTEIN"/>
    <property type="match status" value="1"/>
</dbReference>
<dbReference type="AlphaFoldDB" id="W4Q112"/>
<reference evidence="2" key="1">
    <citation type="journal article" date="2014" name="Genome Announc.">
        <title>Draft Genome Sequences of Three Alkaliphilic Bacillus Strains, Bacillus wakoensis JCM 9140T, Bacillus akibai JCM 9157T, and Bacillus hemicellulosilyticus JCM 9152T.</title>
        <authorList>
            <person name="Yuki M."/>
            <person name="Oshima K."/>
            <person name="Suda W."/>
            <person name="Oshida Y."/>
            <person name="Kitamura K."/>
            <person name="Iida T."/>
            <person name="Hattori M."/>
            <person name="Ohkuma M."/>
        </authorList>
    </citation>
    <scope>NUCLEOTIDE SEQUENCE [LARGE SCALE GENOMIC DNA]</scope>
    <source>
        <strain evidence="2">JCM 9140</strain>
    </source>
</reference>
<feature type="transmembrane region" description="Helical" evidence="1">
    <location>
        <begin position="44"/>
        <end position="68"/>
    </location>
</feature>
<name>W4Q112_9BACI</name>
<gene>
    <name evidence="2" type="ORF">JCM9140_1029</name>
</gene>
<accession>W4Q112</accession>
<keyword evidence="3" id="KW-1185">Reference proteome</keyword>
<keyword evidence="1" id="KW-1133">Transmembrane helix</keyword>
<dbReference type="Pfam" id="PF07187">
    <property type="entry name" value="DUF1405"/>
    <property type="match status" value="1"/>
</dbReference>
<keyword evidence="1" id="KW-0472">Membrane</keyword>
<dbReference type="PANTHER" id="PTHR40042:SF1">
    <property type="entry name" value="DUF1405 DOMAIN-CONTAINING PROTEIN"/>
    <property type="match status" value="1"/>
</dbReference>
<evidence type="ECO:0000313" key="3">
    <source>
        <dbReference type="Proteomes" id="UP000018890"/>
    </source>
</evidence>
<organism evidence="2 3">
    <name type="scientific">Halalkalibacter wakoensis JCM 9140</name>
    <dbReference type="NCBI Taxonomy" id="1236970"/>
    <lineage>
        <taxon>Bacteria</taxon>
        <taxon>Bacillati</taxon>
        <taxon>Bacillota</taxon>
        <taxon>Bacilli</taxon>
        <taxon>Bacillales</taxon>
        <taxon>Bacillaceae</taxon>
        <taxon>Halalkalibacter</taxon>
    </lineage>
</organism>
<evidence type="ECO:0000313" key="2">
    <source>
        <dbReference type="EMBL" id="GAE25059.1"/>
    </source>
</evidence>
<evidence type="ECO:0000256" key="1">
    <source>
        <dbReference type="SAM" id="Phobius"/>
    </source>
</evidence>